<comment type="caution">
    <text evidence="2">The sequence shown here is derived from an EMBL/GenBank/DDBJ whole genome shotgun (WGS) entry which is preliminary data.</text>
</comment>
<dbReference type="EMBL" id="JAATEO010000028">
    <property type="protein sequence ID" value="NJP34752.1"/>
    <property type="molecule type" value="Genomic_DNA"/>
</dbReference>
<dbReference type="SUPFAM" id="SSF56112">
    <property type="entry name" value="Protein kinase-like (PK-like)"/>
    <property type="match status" value="1"/>
</dbReference>
<dbReference type="Proteomes" id="UP000783871">
    <property type="component" value="Unassembled WGS sequence"/>
</dbReference>
<dbReference type="Gene3D" id="3.90.1200.10">
    <property type="match status" value="1"/>
</dbReference>
<protein>
    <submittedName>
        <fullName evidence="2">Aminoglycoside phosphotransferase family protein</fullName>
    </submittedName>
</protein>
<proteinExistence type="predicted"/>
<name>A0ABX0ZA22_9ACTN</name>
<dbReference type="InterPro" id="IPR011009">
    <property type="entry name" value="Kinase-like_dom_sf"/>
</dbReference>
<evidence type="ECO:0000259" key="1">
    <source>
        <dbReference type="Pfam" id="PF01636"/>
    </source>
</evidence>
<organism evidence="2 3">
    <name type="scientific">Micromonospora thermarum</name>
    <dbReference type="NCBI Taxonomy" id="2720024"/>
    <lineage>
        <taxon>Bacteria</taxon>
        <taxon>Bacillati</taxon>
        <taxon>Actinomycetota</taxon>
        <taxon>Actinomycetes</taxon>
        <taxon>Micromonosporales</taxon>
        <taxon>Micromonosporaceae</taxon>
        <taxon>Micromonospora</taxon>
    </lineage>
</organism>
<evidence type="ECO:0000313" key="3">
    <source>
        <dbReference type="Proteomes" id="UP000783871"/>
    </source>
</evidence>
<sequence>MTSSPPYPTTARRPGWSELPVGLRAALADRLGAPVVGATAAADGFTRGFAGVLTAADGGRVFVKAAPGTSHLTDWYAREAAVLDRLPPGVPAPSPRWTLHEAGWFALGLDVVDGHPPRRPWEPAELATTLATYAAVAAALAEPPADLAALDPPHLADLARDDILRWGDVAAGREPAPALPAHLERRLPELVALESRLPVYAAGATGLIHGDLRPDNVLLDADGRAWLCDWTWLCHGPAWFDLATLLLGGYADGPEAVVSGPEAVVSGPEAVVSGPEALAAGGGTDSVVPAGGALAAGGRTEALAPAGGALVPGAAAGLDAAFAAHPAAADAPPDALDVTLAALAGYFLTTESITSPTATERLPVHQRRSGEQALAWLARRQGWT</sequence>
<accession>A0ABX0ZA22</accession>
<keyword evidence="3" id="KW-1185">Reference proteome</keyword>
<feature type="domain" description="Aminoglycoside phosphotransferase" evidence="1">
    <location>
        <begin position="56"/>
        <end position="255"/>
    </location>
</feature>
<reference evidence="2 3" key="1">
    <citation type="submission" date="2020-03" db="EMBL/GenBank/DDBJ databases">
        <title>WGS of actinomycetes isolated from Thailand.</title>
        <authorList>
            <person name="Thawai C."/>
        </authorList>
    </citation>
    <scope>NUCLEOTIDE SEQUENCE [LARGE SCALE GENOMIC DNA]</scope>
    <source>
        <strain evidence="2 3">HSS6-12</strain>
    </source>
</reference>
<dbReference type="InterPro" id="IPR002575">
    <property type="entry name" value="Aminoglycoside_PTrfase"/>
</dbReference>
<dbReference type="RefSeq" id="WP_168003101.1">
    <property type="nucleotide sequence ID" value="NZ_JAATEO010000028.1"/>
</dbReference>
<dbReference type="Pfam" id="PF01636">
    <property type="entry name" value="APH"/>
    <property type="match status" value="1"/>
</dbReference>
<gene>
    <name evidence="2" type="ORF">HCJ94_22905</name>
</gene>
<evidence type="ECO:0000313" key="2">
    <source>
        <dbReference type="EMBL" id="NJP34752.1"/>
    </source>
</evidence>